<proteinExistence type="predicted"/>
<reference evidence="3 4" key="1">
    <citation type="journal article" date="2023" name="G3 (Bethesda)">
        <title>A chromosome-length genome assembly and annotation of blackberry (Rubus argutus, cv. 'Hillquist').</title>
        <authorList>
            <person name="Bruna T."/>
            <person name="Aryal R."/>
            <person name="Dudchenko O."/>
            <person name="Sargent D.J."/>
            <person name="Mead D."/>
            <person name="Buti M."/>
            <person name="Cavallini A."/>
            <person name="Hytonen T."/>
            <person name="Andres J."/>
            <person name="Pham M."/>
            <person name="Weisz D."/>
            <person name="Mascagni F."/>
            <person name="Usai G."/>
            <person name="Natali L."/>
            <person name="Bassil N."/>
            <person name="Fernandez G.E."/>
            <person name="Lomsadze A."/>
            <person name="Armour M."/>
            <person name="Olukolu B."/>
            <person name="Poorten T."/>
            <person name="Britton C."/>
            <person name="Davik J."/>
            <person name="Ashrafi H."/>
            <person name="Aiden E.L."/>
            <person name="Borodovsky M."/>
            <person name="Worthington M."/>
        </authorList>
    </citation>
    <scope>NUCLEOTIDE SEQUENCE [LARGE SCALE GENOMIC DNA]</scope>
    <source>
        <strain evidence="3">PI 553951</strain>
    </source>
</reference>
<accession>A0AAW1X7F8</accession>
<feature type="domain" description="Aminotransferase-like plant mobile" evidence="2">
    <location>
        <begin position="122"/>
        <end position="306"/>
    </location>
</feature>
<evidence type="ECO:0000313" key="3">
    <source>
        <dbReference type="EMBL" id="KAK9932350.1"/>
    </source>
</evidence>
<dbReference type="EMBL" id="JBEDUW010000004">
    <property type="protein sequence ID" value="KAK9932350.1"/>
    <property type="molecule type" value="Genomic_DNA"/>
</dbReference>
<evidence type="ECO:0000259" key="2">
    <source>
        <dbReference type="Pfam" id="PF10536"/>
    </source>
</evidence>
<dbReference type="Proteomes" id="UP001457282">
    <property type="component" value="Unassembled WGS sequence"/>
</dbReference>
<name>A0AAW1X7F8_RUBAR</name>
<evidence type="ECO:0000313" key="4">
    <source>
        <dbReference type="Proteomes" id="UP001457282"/>
    </source>
</evidence>
<organism evidence="3 4">
    <name type="scientific">Rubus argutus</name>
    <name type="common">Southern blackberry</name>
    <dbReference type="NCBI Taxonomy" id="59490"/>
    <lineage>
        <taxon>Eukaryota</taxon>
        <taxon>Viridiplantae</taxon>
        <taxon>Streptophyta</taxon>
        <taxon>Embryophyta</taxon>
        <taxon>Tracheophyta</taxon>
        <taxon>Spermatophyta</taxon>
        <taxon>Magnoliopsida</taxon>
        <taxon>eudicotyledons</taxon>
        <taxon>Gunneridae</taxon>
        <taxon>Pentapetalae</taxon>
        <taxon>rosids</taxon>
        <taxon>fabids</taxon>
        <taxon>Rosales</taxon>
        <taxon>Rosaceae</taxon>
        <taxon>Rosoideae</taxon>
        <taxon>Rosoideae incertae sedis</taxon>
        <taxon>Rubus</taxon>
    </lineage>
</organism>
<protein>
    <recommendedName>
        <fullName evidence="2">Aminotransferase-like plant mobile domain-containing protein</fullName>
    </recommendedName>
</protein>
<dbReference type="PANTHER" id="PTHR34835">
    <property type="entry name" value="OS07G0283600 PROTEIN-RELATED"/>
    <property type="match status" value="1"/>
</dbReference>
<dbReference type="Pfam" id="PF10536">
    <property type="entry name" value="PMD"/>
    <property type="match status" value="1"/>
</dbReference>
<gene>
    <name evidence="3" type="ORF">M0R45_019590</name>
</gene>
<dbReference type="InterPro" id="IPR019557">
    <property type="entry name" value="AminoTfrase-like_pln_mobile"/>
</dbReference>
<comment type="caution">
    <text evidence="3">The sequence shown here is derived from an EMBL/GenBank/DDBJ whole genome shotgun (WGS) entry which is preliminary data.</text>
</comment>
<feature type="compositionally biased region" description="Basic residues" evidence="1">
    <location>
        <begin position="1"/>
        <end position="12"/>
    </location>
</feature>
<sequence length="313" mass="36243">MKKKKEKKKKKRKEEEVESEEEPQQPAAKKKKRKNEHENKDDEEDIEEVDQKTTRHRISFTPFIEFLKKFTTNEEFSPQLSAILSNTPFWPLIKACIDGKINEDEHTRSDYALNLLLRHYDDNTHEFHIGETRARITDMDVTDILGLPNAGEDVEIEKSAARHSDEALIKTYFAKCKRIKKGVVDEAADAVLKNRKWNDVAGMIVAQLMILILFPNTTQAISWKLFSYCDDVDKLGKYAWAKVVNGKLKMSLVGRPKHPGGCLLLVLFWYREKSNIVKPTEGKESEMPSLIKWNMRELHKALRASNEDLRLCS</sequence>
<keyword evidence="4" id="KW-1185">Reference proteome</keyword>
<evidence type="ECO:0000256" key="1">
    <source>
        <dbReference type="SAM" id="MobiDB-lite"/>
    </source>
</evidence>
<feature type="region of interest" description="Disordered" evidence="1">
    <location>
        <begin position="1"/>
        <end position="52"/>
    </location>
</feature>
<dbReference type="AlphaFoldDB" id="A0AAW1X7F8"/>